<dbReference type="Proteomes" id="UP000018001">
    <property type="component" value="Unassembled WGS sequence"/>
</dbReference>
<evidence type="ECO:0000256" key="1">
    <source>
        <dbReference type="SAM" id="MobiDB-lite"/>
    </source>
</evidence>
<dbReference type="EMBL" id="BAUL01000041">
    <property type="protein sequence ID" value="GAD92940.1"/>
    <property type="molecule type" value="Genomic_DNA"/>
</dbReference>
<feature type="region of interest" description="Disordered" evidence="1">
    <location>
        <begin position="20"/>
        <end position="39"/>
    </location>
</feature>
<name>V5HTS4_BYSSN</name>
<reference evidence="3" key="1">
    <citation type="journal article" date="2014" name="Genome Announc.">
        <title>Draft genome sequence of the formaldehyde-resistant fungus Byssochlamys spectabilis No. 5 (anamorph Paecilomyces variotii No. 5) (NBRC109023).</title>
        <authorList>
            <person name="Oka T."/>
            <person name="Ekino K."/>
            <person name="Fukuda K."/>
            <person name="Nomura Y."/>
        </authorList>
    </citation>
    <scope>NUCLEOTIDE SEQUENCE [LARGE SCALE GENOMIC DNA]</scope>
    <source>
        <strain evidence="3">No. 5 / NBRC 109023</strain>
    </source>
</reference>
<proteinExistence type="predicted"/>
<gene>
    <name evidence="2" type="ORF">PVAR5_1539</name>
</gene>
<protein>
    <submittedName>
        <fullName evidence="2">Uncharacterized protein</fullName>
    </submittedName>
</protein>
<accession>V5HTS4</accession>
<comment type="caution">
    <text evidence="2">The sequence shown here is derived from an EMBL/GenBank/DDBJ whole genome shotgun (WGS) entry which is preliminary data.</text>
</comment>
<dbReference type="HOGENOM" id="CLU_1532328_0_0_1"/>
<dbReference type="InParanoid" id="V5HTS4"/>
<evidence type="ECO:0000313" key="2">
    <source>
        <dbReference type="EMBL" id="GAD92940.1"/>
    </source>
</evidence>
<evidence type="ECO:0000313" key="3">
    <source>
        <dbReference type="Proteomes" id="UP000018001"/>
    </source>
</evidence>
<feature type="compositionally biased region" description="Polar residues" evidence="1">
    <location>
        <begin position="20"/>
        <end position="37"/>
    </location>
</feature>
<organism evidence="2 3">
    <name type="scientific">Byssochlamys spectabilis (strain No. 5 / NBRC 109023)</name>
    <name type="common">Paecilomyces variotii</name>
    <dbReference type="NCBI Taxonomy" id="1356009"/>
    <lineage>
        <taxon>Eukaryota</taxon>
        <taxon>Fungi</taxon>
        <taxon>Dikarya</taxon>
        <taxon>Ascomycota</taxon>
        <taxon>Pezizomycotina</taxon>
        <taxon>Eurotiomycetes</taxon>
        <taxon>Eurotiomycetidae</taxon>
        <taxon>Eurotiales</taxon>
        <taxon>Thermoascaceae</taxon>
        <taxon>Paecilomyces</taxon>
    </lineage>
</organism>
<dbReference type="AlphaFoldDB" id="V5HTS4"/>
<keyword evidence="3" id="KW-1185">Reference proteome</keyword>
<sequence>MPKKDGLVCDICLPRHAGVTQTPATTSREQAMTSGKISSPGEDIWYPAEGISFSSQGMPSPIKGSTGAVSLKTGSDVHCNLPACHTIPNKLPKVGGLVSKTKHPLRNVVVFLSYSGIGLRIRDAREVPVARMSSPTFEASPFRLYSAVSRWMKSHIDCHGNLGSIQGLHVSKNLP</sequence>